<dbReference type="SUPFAM" id="SSF55811">
    <property type="entry name" value="Nudix"/>
    <property type="match status" value="1"/>
</dbReference>
<keyword evidence="2 4" id="KW-0378">Hydrolase</keyword>
<comment type="cofactor">
    <cofactor evidence="1">
        <name>Mg(2+)</name>
        <dbReference type="ChEBI" id="CHEBI:18420"/>
    </cofactor>
</comment>
<dbReference type="EC" id="3.6.-.-" evidence="4"/>
<name>A0ABV8LHU3_9ACTN</name>
<protein>
    <submittedName>
        <fullName evidence="4">NUDIX hydrolase</fullName>
        <ecNumber evidence="4">3.6.-.-</ecNumber>
    </submittedName>
</protein>
<dbReference type="RefSeq" id="WP_253755798.1">
    <property type="nucleotide sequence ID" value="NZ_JAMZDZ010000001.1"/>
</dbReference>
<sequence length="169" mass="18192">MSDEIGAVRPAYQMTPDVVAIVAVHGTELVLIREFRPAVGERVLQVPMGKIPAGIDPREQALAELAEETGFEARNCEFVACLFSAPGWMNQRMHVFLATDLIELAERPPGDPDEVDIEVVPLPIASLAEAMAGGVLRDARSIAALTVALGAYGVTTTPWKVTTRWPSEA</sequence>
<dbReference type="CDD" id="cd03424">
    <property type="entry name" value="NUDIX_ADPRase_Nudt5_UGPPase_Nudt14"/>
    <property type="match status" value="1"/>
</dbReference>
<dbReference type="EMBL" id="JBHSAY010000004">
    <property type="protein sequence ID" value="MFC4130071.1"/>
    <property type="molecule type" value="Genomic_DNA"/>
</dbReference>
<evidence type="ECO:0000313" key="4">
    <source>
        <dbReference type="EMBL" id="MFC4130071.1"/>
    </source>
</evidence>
<dbReference type="Proteomes" id="UP001595816">
    <property type="component" value="Unassembled WGS sequence"/>
</dbReference>
<accession>A0ABV8LHU3</accession>
<dbReference type="InterPro" id="IPR015797">
    <property type="entry name" value="NUDIX_hydrolase-like_dom_sf"/>
</dbReference>
<dbReference type="PANTHER" id="PTHR11839">
    <property type="entry name" value="UDP/ADP-SUGAR PYROPHOSPHATASE"/>
    <property type="match status" value="1"/>
</dbReference>
<evidence type="ECO:0000313" key="5">
    <source>
        <dbReference type="Proteomes" id="UP001595816"/>
    </source>
</evidence>
<dbReference type="Gene3D" id="3.90.79.10">
    <property type="entry name" value="Nucleoside Triphosphate Pyrophosphohydrolase"/>
    <property type="match status" value="1"/>
</dbReference>
<evidence type="ECO:0000259" key="3">
    <source>
        <dbReference type="PROSITE" id="PS51462"/>
    </source>
</evidence>
<dbReference type="InterPro" id="IPR000086">
    <property type="entry name" value="NUDIX_hydrolase_dom"/>
</dbReference>
<dbReference type="Pfam" id="PF00293">
    <property type="entry name" value="NUDIX"/>
    <property type="match status" value="1"/>
</dbReference>
<feature type="domain" description="Nudix hydrolase" evidence="3">
    <location>
        <begin position="14"/>
        <end position="144"/>
    </location>
</feature>
<evidence type="ECO:0000256" key="1">
    <source>
        <dbReference type="ARBA" id="ARBA00001946"/>
    </source>
</evidence>
<organism evidence="4 5">
    <name type="scientific">Hamadaea flava</name>
    <dbReference type="NCBI Taxonomy" id="1742688"/>
    <lineage>
        <taxon>Bacteria</taxon>
        <taxon>Bacillati</taxon>
        <taxon>Actinomycetota</taxon>
        <taxon>Actinomycetes</taxon>
        <taxon>Micromonosporales</taxon>
        <taxon>Micromonosporaceae</taxon>
        <taxon>Hamadaea</taxon>
    </lineage>
</organism>
<gene>
    <name evidence="4" type="ORF">ACFOZ4_05570</name>
</gene>
<proteinExistence type="predicted"/>
<keyword evidence="5" id="KW-1185">Reference proteome</keyword>
<reference evidence="5" key="1">
    <citation type="journal article" date="2019" name="Int. J. Syst. Evol. Microbiol.">
        <title>The Global Catalogue of Microorganisms (GCM) 10K type strain sequencing project: providing services to taxonomists for standard genome sequencing and annotation.</title>
        <authorList>
            <consortium name="The Broad Institute Genomics Platform"/>
            <consortium name="The Broad Institute Genome Sequencing Center for Infectious Disease"/>
            <person name="Wu L."/>
            <person name="Ma J."/>
        </authorList>
    </citation>
    <scope>NUCLEOTIDE SEQUENCE [LARGE SCALE GENOMIC DNA]</scope>
    <source>
        <strain evidence="5">CGMCC 4.7289</strain>
    </source>
</reference>
<evidence type="ECO:0000256" key="2">
    <source>
        <dbReference type="ARBA" id="ARBA00022801"/>
    </source>
</evidence>
<dbReference type="PROSITE" id="PS51462">
    <property type="entry name" value="NUDIX"/>
    <property type="match status" value="1"/>
</dbReference>
<dbReference type="PANTHER" id="PTHR11839:SF18">
    <property type="entry name" value="NUDIX HYDROLASE DOMAIN-CONTAINING PROTEIN"/>
    <property type="match status" value="1"/>
</dbReference>
<comment type="caution">
    <text evidence="4">The sequence shown here is derived from an EMBL/GenBank/DDBJ whole genome shotgun (WGS) entry which is preliminary data.</text>
</comment>
<dbReference type="GO" id="GO:0016787">
    <property type="term" value="F:hydrolase activity"/>
    <property type="evidence" value="ECO:0007669"/>
    <property type="project" value="UniProtKB-KW"/>
</dbReference>